<sequence length="283" mass="32366">MKRLIFLWLVGSSYLQAQDQLLNSSRNTKPSWVGQPQTAVDEYYFYGIGQANNLIEAKEIAAKDVIIDTFKKQKCTISLDEINKTTQKQKGETFEIEGQYYSIMHTKCKDISTEGYNPKDFYWEQWKQANGQTFYRYYLWVSLPKAKLVSLKKALAYSIFPGGGQMYKIEYGRFAAIWGGLILSAGGASYCLIKANENRDIAAGFPSIKYQRDKYQRYESNWRLGIVACGVAAVSVYIINLYDANHHKNKRIRTASTNNLKLLPYYAANHGGLMLSYSLHPQK</sequence>
<keyword evidence="1" id="KW-1133">Transmembrane helix</keyword>
<comment type="caution">
    <text evidence="3">The sequence shown here is derived from an EMBL/GenBank/DDBJ whole genome shotgun (WGS) entry which is preliminary data.</text>
</comment>
<dbReference type="EMBL" id="JAMZEL010000020">
    <property type="protein sequence ID" value="MCP1386243.1"/>
    <property type="molecule type" value="Genomic_DNA"/>
</dbReference>
<evidence type="ECO:0008006" key="5">
    <source>
        <dbReference type="Google" id="ProtNLM"/>
    </source>
</evidence>
<keyword evidence="2" id="KW-0732">Signal</keyword>
<dbReference type="Gene3D" id="3.10.28.20">
    <property type="entry name" value="Acetamidase/Formamidase-like domains"/>
    <property type="match status" value="1"/>
</dbReference>
<evidence type="ECO:0000313" key="3">
    <source>
        <dbReference type="EMBL" id="MCP1386243.1"/>
    </source>
</evidence>
<evidence type="ECO:0000256" key="2">
    <source>
        <dbReference type="SAM" id="SignalP"/>
    </source>
</evidence>
<evidence type="ECO:0000313" key="4">
    <source>
        <dbReference type="Proteomes" id="UP001204772"/>
    </source>
</evidence>
<protein>
    <recommendedName>
        <fullName evidence="5">DUF5683 domain-containing protein</fullName>
    </recommendedName>
</protein>
<feature type="chain" id="PRO_5046506249" description="DUF5683 domain-containing protein" evidence="2">
    <location>
        <begin position="18"/>
        <end position="283"/>
    </location>
</feature>
<organism evidence="3 4">
    <name type="scientific">Runella salmonicolor</name>
    <dbReference type="NCBI Taxonomy" id="2950278"/>
    <lineage>
        <taxon>Bacteria</taxon>
        <taxon>Pseudomonadati</taxon>
        <taxon>Bacteroidota</taxon>
        <taxon>Cytophagia</taxon>
        <taxon>Cytophagales</taxon>
        <taxon>Spirosomataceae</taxon>
        <taxon>Runella</taxon>
    </lineage>
</organism>
<accession>A0ABT1FWV1</accession>
<dbReference type="Proteomes" id="UP001204772">
    <property type="component" value="Unassembled WGS sequence"/>
</dbReference>
<keyword evidence="1" id="KW-0812">Transmembrane</keyword>
<reference evidence="3 4" key="1">
    <citation type="submission" date="2022-06" db="EMBL/GenBank/DDBJ databases">
        <title>Runella sp. S5 genome sequencing.</title>
        <authorList>
            <person name="Park S."/>
        </authorList>
    </citation>
    <scope>NUCLEOTIDE SEQUENCE [LARGE SCALE GENOMIC DNA]</scope>
    <source>
        <strain evidence="3 4">S5</strain>
    </source>
</reference>
<feature type="transmembrane region" description="Helical" evidence="1">
    <location>
        <begin position="222"/>
        <end position="242"/>
    </location>
</feature>
<name>A0ABT1FWV1_9BACT</name>
<keyword evidence="4" id="KW-1185">Reference proteome</keyword>
<evidence type="ECO:0000256" key="1">
    <source>
        <dbReference type="SAM" id="Phobius"/>
    </source>
</evidence>
<dbReference type="RefSeq" id="WP_253532970.1">
    <property type="nucleotide sequence ID" value="NZ_JAMZEL010000020.1"/>
</dbReference>
<gene>
    <name evidence="3" type="ORF">NCI00_27630</name>
</gene>
<keyword evidence="1" id="KW-0472">Membrane</keyword>
<proteinExistence type="predicted"/>
<feature type="signal peptide" evidence="2">
    <location>
        <begin position="1"/>
        <end position="17"/>
    </location>
</feature>